<dbReference type="InterPro" id="IPR017853">
    <property type="entry name" value="GH"/>
</dbReference>
<dbReference type="PRINTS" id="PR00133">
    <property type="entry name" value="GLHYDRLASE3"/>
</dbReference>
<dbReference type="AlphaFoldDB" id="T1FYL5"/>
<dbReference type="GO" id="GO:0009044">
    <property type="term" value="F:xylan 1,4-beta-xylosidase activity"/>
    <property type="evidence" value="ECO:0007669"/>
    <property type="project" value="InterPro"/>
</dbReference>
<dbReference type="STRING" id="6412.T1FYL5"/>
<dbReference type="InterPro" id="IPR036962">
    <property type="entry name" value="Glyco_hydro_3_N_sf"/>
</dbReference>
<dbReference type="FunFam" id="3.20.20.300:FF:000045">
    <property type="match status" value="1"/>
</dbReference>
<dbReference type="RefSeq" id="XP_009022427.1">
    <property type="nucleotide sequence ID" value="XM_009024179.1"/>
</dbReference>
<dbReference type="SUPFAM" id="SSF51445">
    <property type="entry name" value="(Trans)glycosidases"/>
    <property type="match status" value="1"/>
</dbReference>
<reference evidence="3 5" key="2">
    <citation type="journal article" date="2013" name="Nature">
        <title>Insights into bilaterian evolution from three spiralian genomes.</title>
        <authorList>
            <person name="Simakov O."/>
            <person name="Marletaz F."/>
            <person name="Cho S.J."/>
            <person name="Edsinger-Gonzales E."/>
            <person name="Havlak P."/>
            <person name="Hellsten U."/>
            <person name="Kuo D.H."/>
            <person name="Larsson T."/>
            <person name="Lv J."/>
            <person name="Arendt D."/>
            <person name="Savage R."/>
            <person name="Osoegawa K."/>
            <person name="de Jong P."/>
            <person name="Grimwood J."/>
            <person name="Chapman J.A."/>
            <person name="Shapiro H."/>
            <person name="Aerts A."/>
            <person name="Otillar R.P."/>
            <person name="Terry A.Y."/>
            <person name="Boore J.L."/>
            <person name="Grigoriev I.V."/>
            <person name="Lindberg D.R."/>
            <person name="Seaver E.C."/>
            <person name="Weisblat D.A."/>
            <person name="Putnam N.H."/>
            <person name="Rokhsar D.S."/>
        </authorList>
    </citation>
    <scope>NUCLEOTIDE SEQUENCE</scope>
</reference>
<dbReference type="EMBL" id="KB097143">
    <property type="protein sequence ID" value="ESN99355.1"/>
    <property type="molecule type" value="Genomic_DNA"/>
</dbReference>
<dbReference type="PANTHER" id="PTHR42721">
    <property type="entry name" value="SUGAR HYDROLASE-RELATED"/>
    <property type="match status" value="1"/>
</dbReference>
<dbReference type="EMBL" id="AMQM01001214">
    <property type="status" value="NOT_ANNOTATED_CDS"/>
    <property type="molecule type" value="Genomic_DNA"/>
</dbReference>
<dbReference type="GeneID" id="20213913"/>
<dbReference type="InterPro" id="IPR001764">
    <property type="entry name" value="Glyco_hydro_3_N"/>
</dbReference>
<dbReference type="Proteomes" id="UP000015101">
    <property type="component" value="Unassembled WGS sequence"/>
</dbReference>
<evidence type="ECO:0000313" key="5">
    <source>
        <dbReference type="Proteomes" id="UP000015101"/>
    </source>
</evidence>
<evidence type="ECO:0000256" key="1">
    <source>
        <dbReference type="ARBA" id="ARBA00022801"/>
    </source>
</evidence>
<proteinExistence type="predicted"/>
<dbReference type="InterPro" id="IPR044993">
    <property type="entry name" value="BXL"/>
</dbReference>
<dbReference type="Pfam" id="PF00933">
    <property type="entry name" value="Glyco_hydro_3"/>
    <property type="match status" value="1"/>
</dbReference>
<dbReference type="PANTHER" id="PTHR42721:SF42">
    <property type="entry name" value="FIBRONECTIN TYPE III-LIKE DOMAIN-CONTAINING PROTEIN"/>
    <property type="match status" value="1"/>
</dbReference>
<dbReference type="KEGG" id="hro:HELRODRAFT_66470"/>
<gene>
    <name evidence="4" type="primary">20213913</name>
    <name evidence="3" type="ORF">HELRODRAFT_66470</name>
</gene>
<evidence type="ECO:0000259" key="2">
    <source>
        <dbReference type="Pfam" id="PF00933"/>
    </source>
</evidence>
<dbReference type="CTD" id="20213913"/>
<keyword evidence="1" id="KW-0378">Hydrolase</keyword>
<dbReference type="InParanoid" id="T1FYL5"/>
<organism evidence="4 5">
    <name type="scientific">Helobdella robusta</name>
    <name type="common">Californian leech</name>
    <dbReference type="NCBI Taxonomy" id="6412"/>
    <lineage>
        <taxon>Eukaryota</taxon>
        <taxon>Metazoa</taxon>
        <taxon>Spiralia</taxon>
        <taxon>Lophotrochozoa</taxon>
        <taxon>Annelida</taxon>
        <taxon>Clitellata</taxon>
        <taxon>Hirudinea</taxon>
        <taxon>Rhynchobdellida</taxon>
        <taxon>Glossiphoniidae</taxon>
        <taxon>Helobdella</taxon>
    </lineage>
</organism>
<dbReference type="HOGENOM" id="CLU_129479_0_0_1"/>
<dbReference type="GO" id="GO:0045493">
    <property type="term" value="P:xylan catabolic process"/>
    <property type="evidence" value="ECO:0007669"/>
    <property type="project" value="InterPro"/>
</dbReference>
<keyword evidence="5" id="KW-1185">Reference proteome</keyword>
<feature type="domain" description="Glycoside hydrolase family 3 N-terminal" evidence="2">
    <location>
        <begin position="2"/>
        <end position="179"/>
    </location>
</feature>
<reference evidence="4" key="3">
    <citation type="submission" date="2015-06" db="UniProtKB">
        <authorList>
            <consortium name="EnsemblMetazoa"/>
        </authorList>
    </citation>
    <scope>IDENTIFICATION</scope>
</reference>
<dbReference type="EnsemblMetazoa" id="HelroT66470">
    <property type="protein sequence ID" value="HelroP66470"/>
    <property type="gene ID" value="HelroG66470"/>
</dbReference>
<name>T1FYL5_HELRO</name>
<reference evidence="5" key="1">
    <citation type="submission" date="2012-12" db="EMBL/GenBank/DDBJ databases">
        <authorList>
            <person name="Hellsten U."/>
            <person name="Grimwood J."/>
            <person name="Chapman J.A."/>
            <person name="Shapiro H."/>
            <person name="Aerts A."/>
            <person name="Otillar R.P."/>
            <person name="Terry A.Y."/>
            <person name="Boore J.L."/>
            <person name="Simakov O."/>
            <person name="Marletaz F."/>
            <person name="Cho S.-J."/>
            <person name="Edsinger-Gonzales E."/>
            <person name="Havlak P."/>
            <person name="Kuo D.-H."/>
            <person name="Larsson T."/>
            <person name="Lv J."/>
            <person name="Arendt D."/>
            <person name="Savage R."/>
            <person name="Osoegawa K."/>
            <person name="de Jong P."/>
            <person name="Lindberg D.R."/>
            <person name="Seaver E.C."/>
            <person name="Weisblat D.A."/>
            <person name="Putnam N.H."/>
            <person name="Grigoriev I.V."/>
            <person name="Rokhsar D.S."/>
        </authorList>
    </citation>
    <scope>NUCLEOTIDE SEQUENCE</scope>
</reference>
<sequence>MRHPLWGRVQEIYGEDPFLSGWLTEAYVTGLQGDHPRYIKANAGCKTLAAHSGPENIPSSRFSFDAKVSERDMRLTYLPHWAACINAGSMNIMCSYNSFNGIPACGNKRLMQEIARGELGFKGYFISDWEAIRFIYTGHKYTKSLMEAVVLAANSGVDLELPGKDPAYKLLYDAVVNGLVRSFFISFPFVIN</sequence>
<accession>T1FYL5</accession>
<dbReference type="Gene3D" id="3.20.20.300">
    <property type="entry name" value="Glycoside hydrolase, family 3, N-terminal domain"/>
    <property type="match status" value="1"/>
</dbReference>
<dbReference type="OrthoDB" id="47059at2759"/>
<dbReference type="OMA" id="WAACINA"/>
<protein>
    <recommendedName>
        <fullName evidence="2">Glycoside hydrolase family 3 N-terminal domain-containing protein</fullName>
    </recommendedName>
</protein>
<evidence type="ECO:0000313" key="3">
    <source>
        <dbReference type="EMBL" id="ESN99355.1"/>
    </source>
</evidence>
<dbReference type="eggNOG" id="ENOG502QQ55">
    <property type="taxonomic scope" value="Eukaryota"/>
</dbReference>
<evidence type="ECO:0000313" key="4">
    <source>
        <dbReference type="EnsemblMetazoa" id="HelroP66470"/>
    </source>
</evidence>